<evidence type="ECO:0000256" key="4">
    <source>
        <dbReference type="ARBA" id="ARBA00022741"/>
    </source>
</evidence>
<proteinExistence type="inferred from homology"/>
<dbReference type="PROSITE" id="PS00211">
    <property type="entry name" value="ABC_TRANSPORTER_1"/>
    <property type="match status" value="1"/>
</dbReference>
<dbReference type="PANTHER" id="PTHR42711:SF5">
    <property type="entry name" value="ABC TRANSPORTER ATP-BINDING PROTEIN NATA"/>
    <property type="match status" value="1"/>
</dbReference>
<protein>
    <submittedName>
        <fullName evidence="7">ABC transporter ATP-binding component</fullName>
    </submittedName>
</protein>
<feature type="domain" description="ABC transporter" evidence="6">
    <location>
        <begin position="14"/>
        <end position="243"/>
    </location>
</feature>
<evidence type="ECO:0000313" key="8">
    <source>
        <dbReference type="Proteomes" id="UP000220251"/>
    </source>
</evidence>
<keyword evidence="5 7" id="KW-0067">ATP-binding</keyword>
<dbReference type="Proteomes" id="UP000220251">
    <property type="component" value="Unassembled WGS sequence"/>
</dbReference>
<dbReference type="EMBL" id="CWGJ01000025">
    <property type="protein sequence ID" value="CRX38867.1"/>
    <property type="molecule type" value="Genomic_DNA"/>
</dbReference>
<dbReference type="PANTHER" id="PTHR42711">
    <property type="entry name" value="ABC TRANSPORTER ATP-BINDING PROTEIN"/>
    <property type="match status" value="1"/>
</dbReference>
<dbReference type="SMART" id="SM00382">
    <property type="entry name" value="AAA"/>
    <property type="match status" value="1"/>
</dbReference>
<gene>
    <name evidence="7" type="ORF">ELAC_1539</name>
</gene>
<sequence length="322" mass="35668">MESVSEKKEKPLLIECDNLSKSFGRLVAVDQVSFKVHEGEIVGLVGPDGAGKTTLIRMLTSVLPPSGGNAFIDGFSILSDEQKIQDRIGYVSQQFGLYGDLTVMENLHFFGDVFGVENSEKNQRIEELLEFSQLKDFKDFQAEKLSGGMKQKLSLSCALIHRPKVLFLDEPTNGVDPVSRRDFWNILRSLNERGTTVFLSTAYLDEAERCGKIIFLHKGGILACGTLNQLRRSVAGNVVEIKCKTPRIAFLKLRNLFGTDVVKLFGNRIHVFLFASDTPGTIETVEKILTEAGIVDASITSVAPTLEDIFMALMRGKDDDEV</sequence>
<name>A0A0H5DQP4_9BACT</name>
<keyword evidence="4" id="KW-0547">Nucleotide-binding</keyword>
<accession>A0A0H5DQP4</accession>
<dbReference type="InterPro" id="IPR003439">
    <property type="entry name" value="ABC_transporter-like_ATP-bd"/>
</dbReference>
<evidence type="ECO:0000256" key="3">
    <source>
        <dbReference type="ARBA" id="ARBA00022458"/>
    </source>
</evidence>
<keyword evidence="8" id="KW-1185">Reference proteome</keyword>
<dbReference type="OrthoDB" id="9804819at2"/>
<dbReference type="PROSITE" id="PS50893">
    <property type="entry name" value="ABC_TRANSPORTER_2"/>
    <property type="match status" value="1"/>
</dbReference>
<reference evidence="8" key="1">
    <citation type="submission" date="2015-06" db="EMBL/GenBank/DDBJ databases">
        <authorList>
            <person name="Bertelli C."/>
        </authorList>
    </citation>
    <scope>NUCLEOTIDE SEQUENCE [LARGE SCALE GENOMIC DNA]</scope>
    <source>
        <strain evidence="8">CRIB-30</strain>
    </source>
</reference>
<dbReference type="InterPro" id="IPR017871">
    <property type="entry name" value="ABC_transporter-like_CS"/>
</dbReference>
<dbReference type="InterPro" id="IPR027417">
    <property type="entry name" value="P-loop_NTPase"/>
</dbReference>
<evidence type="ECO:0000256" key="1">
    <source>
        <dbReference type="ARBA" id="ARBA00005417"/>
    </source>
</evidence>
<dbReference type="SUPFAM" id="SSF52540">
    <property type="entry name" value="P-loop containing nucleoside triphosphate hydrolases"/>
    <property type="match status" value="1"/>
</dbReference>
<dbReference type="Gene3D" id="3.40.50.300">
    <property type="entry name" value="P-loop containing nucleotide triphosphate hydrolases"/>
    <property type="match status" value="1"/>
</dbReference>
<keyword evidence="2" id="KW-0813">Transport</keyword>
<dbReference type="GO" id="GO:0005524">
    <property type="term" value="F:ATP binding"/>
    <property type="evidence" value="ECO:0007669"/>
    <property type="project" value="UniProtKB-KW"/>
</dbReference>
<dbReference type="InterPro" id="IPR050763">
    <property type="entry name" value="ABC_transporter_ATP-binding"/>
</dbReference>
<comment type="similarity">
    <text evidence="1">Belongs to the ABC transporter superfamily.</text>
</comment>
<organism evidence="7 8">
    <name type="scientific">Estrella lausannensis</name>
    <dbReference type="NCBI Taxonomy" id="483423"/>
    <lineage>
        <taxon>Bacteria</taxon>
        <taxon>Pseudomonadati</taxon>
        <taxon>Chlamydiota</taxon>
        <taxon>Chlamydiia</taxon>
        <taxon>Parachlamydiales</taxon>
        <taxon>Candidatus Criblamydiaceae</taxon>
        <taxon>Estrella</taxon>
    </lineage>
</organism>
<keyword evidence="3" id="KW-0536">Nodulation</keyword>
<evidence type="ECO:0000259" key="6">
    <source>
        <dbReference type="PROSITE" id="PS50893"/>
    </source>
</evidence>
<dbReference type="AlphaFoldDB" id="A0A0H5DQP4"/>
<dbReference type="GO" id="GO:0016887">
    <property type="term" value="F:ATP hydrolysis activity"/>
    <property type="evidence" value="ECO:0007669"/>
    <property type="project" value="InterPro"/>
</dbReference>
<dbReference type="Pfam" id="PF00005">
    <property type="entry name" value="ABC_tran"/>
    <property type="match status" value="1"/>
</dbReference>
<evidence type="ECO:0000256" key="5">
    <source>
        <dbReference type="ARBA" id="ARBA00022840"/>
    </source>
</evidence>
<dbReference type="InterPro" id="IPR003593">
    <property type="entry name" value="AAA+_ATPase"/>
</dbReference>
<evidence type="ECO:0000313" key="7">
    <source>
        <dbReference type="EMBL" id="CRX38867.1"/>
    </source>
</evidence>
<evidence type="ECO:0000256" key="2">
    <source>
        <dbReference type="ARBA" id="ARBA00022448"/>
    </source>
</evidence>
<dbReference type="RefSeq" id="WP_098038730.1">
    <property type="nucleotide sequence ID" value="NZ_CWGJ01000025.1"/>
</dbReference>